<protein>
    <submittedName>
        <fullName evidence="2">Uncharacterized protein</fullName>
    </submittedName>
</protein>
<dbReference type="Pfam" id="PF10175">
    <property type="entry name" value="MPP6"/>
    <property type="match status" value="1"/>
</dbReference>
<name>A0A9W6F1Y9_9CHLO</name>
<evidence type="ECO:0000256" key="1">
    <source>
        <dbReference type="SAM" id="MobiDB-lite"/>
    </source>
</evidence>
<dbReference type="Proteomes" id="UP001165080">
    <property type="component" value="Unassembled WGS sequence"/>
</dbReference>
<feature type="region of interest" description="Disordered" evidence="1">
    <location>
        <begin position="88"/>
        <end position="239"/>
    </location>
</feature>
<dbReference type="OrthoDB" id="547324at2759"/>
<feature type="compositionally biased region" description="Low complexity" evidence="1">
    <location>
        <begin position="110"/>
        <end position="128"/>
    </location>
</feature>
<keyword evidence="3" id="KW-1185">Reference proteome</keyword>
<comment type="caution">
    <text evidence="2">The sequence shown here is derived from an EMBL/GenBank/DDBJ whole genome shotgun (WGS) entry which is preliminary data.</text>
</comment>
<accession>A0A9W6F1Y9</accession>
<feature type="compositionally biased region" description="Gly residues" evidence="1">
    <location>
        <begin position="164"/>
        <end position="185"/>
    </location>
</feature>
<sequence>MAQQKASGFSSKVLGLRFMQRAAEKRKLEEDAAAATAASLAAEAANGDGVEANASQAAIAVANEPAWPQPSTSGRCVITYEPVPLPGFASRSGRMSFGPNVGSAQPSGEGSKAGTGPAAAAASGSQPSVSDADMAKTFRKPSEMRAWQPSNLRIFDAPEAPGGAAAGGGGTAAAAAGGGGDGDGGATAAAGKPSRQSGDAGAGGKRPGSKGPGLGAAQASAQPSNSFAPLRPPKRAKLN</sequence>
<reference evidence="2 3" key="1">
    <citation type="journal article" date="2023" name="Commun. Biol.">
        <title>Reorganization of the ancestral sex-determining regions during the evolution of trioecy in Pleodorina starrii.</title>
        <authorList>
            <person name="Takahashi K."/>
            <person name="Suzuki S."/>
            <person name="Kawai-Toyooka H."/>
            <person name="Yamamoto K."/>
            <person name="Hamaji T."/>
            <person name="Ootsuki R."/>
            <person name="Yamaguchi H."/>
            <person name="Kawachi M."/>
            <person name="Higashiyama T."/>
            <person name="Nozaki H."/>
        </authorList>
    </citation>
    <scope>NUCLEOTIDE SEQUENCE [LARGE SCALE GENOMIC DNA]</scope>
    <source>
        <strain evidence="2 3">NIES-4479</strain>
    </source>
</reference>
<feature type="compositionally biased region" description="Low complexity" evidence="1">
    <location>
        <begin position="33"/>
        <end position="45"/>
    </location>
</feature>
<dbReference type="AlphaFoldDB" id="A0A9W6F1Y9"/>
<feature type="compositionally biased region" description="Basic and acidic residues" evidence="1">
    <location>
        <begin position="133"/>
        <end position="143"/>
    </location>
</feature>
<feature type="compositionally biased region" description="Gly residues" evidence="1">
    <location>
        <begin position="200"/>
        <end position="214"/>
    </location>
</feature>
<proteinExistence type="predicted"/>
<evidence type="ECO:0000313" key="3">
    <source>
        <dbReference type="Proteomes" id="UP001165080"/>
    </source>
</evidence>
<feature type="region of interest" description="Disordered" evidence="1">
    <location>
        <begin position="28"/>
        <end position="51"/>
    </location>
</feature>
<gene>
    <name evidence="2" type="primary">PLEST002301</name>
    <name evidence="2" type="ORF">PLESTB_000727600</name>
</gene>
<evidence type="ECO:0000313" key="2">
    <source>
        <dbReference type="EMBL" id="GLC53279.1"/>
    </source>
</evidence>
<organism evidence="2 3">
    <name type="scientific">Pleodorina starrii</name>
    <dbReference type="NCBI Taxonomy" id="330485"/>
    <lineage>
        <taxon>Eukaryota</taxon>
        <taxon>Viridiplantae</taxon>
        <taxon>Chlorophyta</taxon>
        <taxon>core chlorophytes</taxon>
        <taxon>Chlorophyceae</taxon>
        <taxon>CS clade</taxon>
        <taxon>Chlamydomonadales</taxon>
        <taxon>Volvocaceae</taxon>
        <taxon>Pleodorina</taxon>
    </lineage>
</organism>
<dbReference type="EMBL" id="BRXU01000007">
    <property type="protein sequence ID" value="GLC53279.1"/>
    <property type="molecule type" value="Genomic_DNA"/>
</dbReference>